<dbReference type="AlphaFoldDB" id="A0AAD4PA01"/>
<keyword evidence="7" id="KW-0808">Transferase</keyword>
<keyword evidence="15" id="KW-0675">Receptor</keyword>
<evidence type="ECO:0000313" key="20">
    <source>
        <dbReference type="Proteomes" id="UP001190926"/>
    </source>
</evidence>
<dbReference type="InterPro" id="IPR001245">
    <property type="entry name" value="Ser-Thr/Tyr_kinase_cat_dom"/>
</dbReference>
<dbReference type="GO" id="GO:0005524">
    <property type="term" value="F:ATP binding"/>
    <property type="evidence" value="ECO:0007669"/>
    <property type="project" value="UniProtKB-UniRule"/>
</dbReference>
<keyword evidence="11 19" id="KW-0418">Kinase</keyword>
<dbReference type="PROSITE" id="PS00108">
    <property type="entry name" value="PROTEIN_KINASE_ST"/>
    <property type="match status" value="1"/>
</dbReference>
<dbReference type="SUPFAM" id="SSF56112">
    <property type="entry name" value="Protein kinase-like (PK-like)"/>
    <property type="match status" value="2"/>
</dbReference>
<dbReference type="PANTHER" id="PTHR47983">
    <property type="entry name" value="PTO-INTERACTING PROTEIN 1-LIKE"/>
    <property type="match status" value="1"/>
</dbReference>
<dbReference type="GO" id="GO:0002229">
    <property type="term" value="P:defense response to oomycetes"/>
    <property type="evidence" value="ECO:0007669"/>
    <property type="project" value="UniProtKB-ARBA"/>
</dbReference>
<dbReference type="Pfam" id="PF00069">
    <property type="entry name" value="Pkinase"/>
    <property type="match status" value="1"/>
</dbReference>
<evidence type="ECO:0000256" key="11">
    <source>
        <dbReference type="ARBA" id="ARBA00022777"/>
    </source>
</evidence>
<keyword evidence="12 17" id="KW-0067">ATP-binding</keyword>
<evidence type="ECO:0000313" key="19">
    <source>
        <dbReference type="EMBL" id="KAH6832283.1"/>
    </source>
</evidence>
<comment type="caution">
    <text evidence="19">The sequence shown here is derived from an EMBL/GenBank/DDBJ whole genome shotgun (WGS) entry which is preliminary data.</text>
</comment>
<comment type="similarity">
    <text evidence="2">In the N-terminal section; belongs to the leguminous lectin family.</text>
</comment>
<reference evidence="19 20" key="1">
    <citation type="journal article" date="2021" name="Nat. Commun.">
        <title>Incipient diploidization of the medicinal plant Perilla within 10,000 years.</title>
        <authorList>
            <person name="Zhang Y."/>
            <person name="Shen Q."/>
            <person name="Leng L."/>
            <person name="Zhang D."/>
            <person name="Chen S."/>
            <person name="Shi Y."/>
            <person name="Ning Z."/>
            <person name="Chen S."/>
        </authorList>
    </citation>
    <scope>NUCLEOTIDE SEQUENCE [LARGE SCALE GENOMIC DNA]</scope>
    <source>
        <strain evidence="20">cv. PC099</strain>
    </source>
</reference>
<keyword evidence="10 17" id="KW-0547">Nucleotide-binding</keyword>
<feature type="domain" description="Protein kinase" evidence="18">
    <location>
        <begin position="30"/>
        <end position="312"/>
    </location>
</feature>
<feature type="domain" description="Protein kinase" evidence="18">
    <location>
        <begin position="407"/>
        <end position="685"/>
    </location>
</feature>
<keyword evidence="20" id="KW-1185">Reference proteome</keyword>
<evidence type="ECO:0000256" key="4">
    <source>
        <dbReference type="ARBA" id="ARBA00022475"/>
    </source>
</evidence>
<dbReference type="PANTHER" id="PTHR47983:SF3">
    <property type="entry name" value="OS05G0135800 PROTEIN"/>
    <property type="match status" value="1"/>
</dbReference>
<comment type="similarity">
    <text evidence="3">In the C-terminal section; belongs to the protein kinase superfamily. Ser/Thr protein kinase family.</text>
</comment>
<accession>A0AAD4PA01</accession>
<evidence type="ECO:0000256" key="12">
    <source>
        <dbReference type="ARBA" id="ARBA00022840"/>
    </source>
</evidence>
<dbReference type="Gene3D" id="1.10.510.10">
    <property type="entry name" value="Transferase(Phosphotransferase) domain 1"/>
    <property type="match status" value="2"/>
</dbReference>
<dbReference type="EMBL" id="SDAM02000072">
    <property type="protein sequence ID" value="KAH6832283.1"/>
    <property type="molecule type" value="Genomic_DNA"/>
</dbReference>
<name>A0AAD4PA01_PERFH</name>
<keyword evidence="14" id="KW-0472">Membrane</keyword>
<keyword evidence="9" id="KW-0732">Signal</keyword>
<dbReference type="FunFam" id="3.30.200.20:FF:000039">
    <property type="entry name" value="receptor-like protein kinase FERONIA"/>
    <property type="match status" value="1"/>
</dbReference>
<evidence type="ECO:0000256" key="5">
    <source>
        <dbReference type="ARBA" id="ARBA00022527"/>
    </source>
</evidence>
<dbReference type="InterPro" id="IPR008271">
    <property type="entry name" value="Ser/Thr_kinase_AS"/>
</dbReference>
<keyword evidence="8" id="KW-0812">Transmembrane</keyword>
<sequence length="703" mass="78059">MEESIPSSSRVERHCRLFTLAEIQSATGNFSDEHDIGSGGFGKVYKGVIDNGSVIVAVKRLINSDCNQGKPEFLNEIGTLSKLRHRNIVSLIGYCNEQGEMILVYEYIANGTLADHLYKRRNSYSSSSSLTWIERINICIGVGRGLDHLHTGSSGNSIVHRDVKSTNILLDENLVAKVSDFGLAKHLEDNSDRHVTKFIKGSCGYLDPYTCKTGVHTIASDVYAFGVVLLQVLSEKPAFDGSLPKKEQLLSDWALEKIRKREYNEIIASNLRGGVSKGSLKIFVELVTGCLDPDPEKRPTMTKVVAQLESALELQQKKKKKAIHQIQIWPFKAFRTRVIPSGSTQEDHNQVVGNIHPEDIPAIQEHASEHEQIVPVDELEDIQNANMLPIAAPFIQLAELKDITDDFNSKCLIANGSSGASLFHGVLNCGLDAVIKRFSKNLPDQAFLAQVSIISNFQNENVVQLLGYCVDGDQLVLAYEYAPRGSLHDILHGRQESTEGLAMDSGQFLSWPQRIKIAVGAAKGLHYVHDKELIHCNIKPSNVLLFDNDIAKITDSRLSHCDDIYPFTLSSGRHHPPECGCYGQSQKGDIYRFGMVLLELLTGRKVFDPTLPAGEHLEWATPMLSEDKVHEIVDARLEGDYPQMAVAKMAEIAALCLGKEADSRPEMSTILRGLQAASWETQNYLRKHQQYSQNFSEIAERGT</sequence>
<evidence type="ECO:0000256" key="14">
    <source>
        <dbReference type="ARBA" id="ARBA00023136"/>
    </source>
</evidence>
<evidence type="ECO:0000256" key="3">
    <source>
        <dbReference type="ARBA" id="ARBA00010217"/>
    </source>
</evidence>
<evidence type="ECO:0000259" key="18">
    <source>
        <dbReference type="PROSITE" id="PS50011"/>
    </source>
</evidence>
<dbReference type="InterPro" id="IPR052101">
    <property type="entry name" value="Plant_StressResp_Kinase"/>
</dbReference>
<evidence type="ECO:0000256" key="16">
    <source>
        <dbReference type="ARBA" id="ARBA00023180"/>
    </source>
</evidence>
<evidence type="ECO:0000256" key="10">
    <source>
        <dbReference type="ARBA" id="ARBA00022741"/>
    </source>
</evidence>
<comment type="subcellular location">
    <subcellularLocation>
        <location evidence="1">Cell membrane</location>
        <topology evidence="1">Single-pass type I membrane protein</topology>
    </subcellularLocation>
</comment>
<proteinExistence type="inferred from homology"/>
<organism evidence="19 20">
    <name type="scientific">Perilla frutescens var. hirtella</name>
    <name type="common">Perilla citriodora</name>
    <name type="synonym">Perilla setoyensis</name>
    <dbReference type="NCBI Taxonomy" id="608512"/>
    <lineage>
        <taxon>Eukaryota</taxon>
        <taxon>Viridiplantae</taxon>
        <taxon>Streptophyta</taxon>
        <taxon>Embryophyta</taxon>
        <taxon>Tracheophyta</taxon>
        <taxon>Spermatophyta</taxon>
        <taxon>Magnoliopsida</taxon>
        <taxon>eudicotyledons</taxon>
        <taxon>Gunneridae</taxon>
        <taxon>Pentapetalae</taxon>
        <taxon>asterids</taxon>
        <taxon>lamiids</taxon>
        <taxon>Lamiales</taxon>
        <taxon>Lamiaceae</taxon>
        <taxon>Nepetoideae</taxon>
        <taxon>Elsholtzieae</taxon>
        <taxon>Perilla</taxon>
    </lineage>
</organism>
<evidence type="ECO:0000256" key="1">
    <source>
        <dbReference type="ARBA" id="ARBA00004251"/>
    </source>
</evidence>
<dbReference type="Pfam" id="PF07714">
    <property type="entry name" value="PK_Tyr_Ser-Thr"/>
    <property type="match status" value="1"/>
</dbReference>
<dbReference type="FunFam" id="1.10.510.10:FF:000240">
    <property type="entry name" value="Lectin-domain containing receptor kinase A4.3"/>
    <property type="match status" value="1"/>
</dbReference>
<keyword evidence="5" id="KW-0723">Serine/threonine-protein kinase</keyword>
<keyword evidence="4" id="KW-1003">Cell membrane</keyword>
<keyword evidence="16" id="KW-0325">Glycoprotein</keyword>
<dbReference type="Proteomes" id="UP001190926">
    <property type="component" value="Unassembled WGS sequence"/>
</dbReference>
<gene>
    <name evidence="19" type="ORF">C2S53_005632</name>
</gene>
<evidence type="ECO:0000256" key="7">
    <source>
        <dbReference type="ARBA" id="ARBA00022679"/>
    </source>
</evidence>
<dbReference type="GO" id="GO:0005886">
    <property type="term" value="C:plasma membrane"/>
    <property type="evidence" value="ECO:0007669"/>
    <property type="project" value="UniProtKB-SubCell"/>
</dbReference>
<evidence type="ECO:0000256" key="13">
    <source>
        <dbReference type="ARBA" id="ARBA00022989"/>
    </source>
</evidence>
<dbReference type="SMART" id="SM00220">
    <property type="entry name" value="S_TKc"/>
    <property type="match status" value="1"/>
</dbReference>
<keyword evidence="13" id="KW-1133">Transmembrane helix</keyword>
<dbReference type="InterPro" id="IPR011009">
    <property type="entry name" value="Kinase-like_dom_sf"/>
</dbReference>
<evidence type="ECO:0000256" key="9">
    <source>
        <dbReference type="ARBA" id="ARBA00022729"/>
    </source>
</evidence>
<dbReference type="CDD" id="cd14066">
    <property type="entry name" value="STKc_IRAK"/>
    <property type="match status" value="1"/>
</dbReference>
<dbReference type="GO" id="GO:0004674">
    <property type="term" value="F:protein serine/threonine kinase activity"/>
    <property type="evidence" value="ECO:0007669"/>
    <property type="project" value="UniProtKB-KW"/>
</dbReference>
<evidence type="ECO:0000256" key="8">
    <source>
        <dbReference type="ARBA" id="ARBA00022692"/>
    </source>
</evidence>
<evidence type="ECO:0000256" key="15">
    <source>
        <dbReference type="ARBA" id="ARBA00023170"/>
    </source>
</evidence>
<feature type="binding site" evidence="17">
    <location>
        <position position="59"/>
    </location>
    <ligand>
        <name>ATP</name>
        <dbReference type="ChEBI" id="CHEBI:30616"/>
    </ligand>
</feature>
<protein>
    <submittedName>
        <fullName evidence="19">Protein kinase superfamily protein</fullName>
    </submittedName>
</protein>
<dbReference type="InterPro" id="IPR000719">
    <property type="entry name" value="Prot_kinase_dom"/>
</dbReference>
<evidence type="ECO:0000256" key="6">
    <source>
        <dbReference type="ARBA" id="ARBA00022553"/>
    </source>
</evidence>
<dbReference type="PROSITE" id="PS00107">
    <property type="entry name" value="PROTEIN_KINASE_ATP"/>
    <property type="match status" value="1"/>
</dbReference>
<dbReference type="PROSITE" id="PS50011">
    <property type="entry name" value="PROTEIN_KINASE_DOM"/>
    <property type="match status" value="2"/>
</dbReference>
<evidence type="ECO:0000256" key="17">
    <source>
        <dbReference type="PROSITE-ProRule" id="PRU10141"/>
    </source>
</evidence>
<evidence type="ECO:0000256" key="2">
    <source>
        <dbReference type="ARBA" id="ARBA00008536"/>
    </source>
</evidence>
<dbReference type="Gene3D" id="3.30.200.20">
    <property type="entry name" value="Phosphorylase Kinase, domain 1"/>
    <property type="match status" value="2"/>
</dbReference>
<keyword evidence="6" id="KW-0597">Phosphoprotein</keyword>
<dbReference type="InterPro" id="IPR017441">
    <property type="entry name" value="Protein_kinase_ATP_BS"/>
</dbReference>